<evidence type="ECO:0000259" key="1">
    <source>
        <dbReference type="Pfam" id="PF10979"/>
    </source>
</evidence>
<reference evidence="3 4" key="1">
    <citation type="submission" date="2018-12" db="EMBL/GenBank/DDBJ databases">
        <authorList>
            <person name="Grouzdev D.S."/>
            <person name="Krutkina M.S."/>
        </authorList>
    </citation>
    <scope>NUCLEOTIDE SEQUENCE [LARGE SCALE GENOMIC DNA]</scope>
    <source>
        <strain evidence="3 4">RmlP026</strain>
    </source>
</reference>
<name>A0A4V1RUY0_9HYPH</name>
<comment type="caution">
    <text evidence="3">The sequence shown here is derived from an EMBL/GenBank/DDBJ whole genome shotgun (WGS) entry which is preliminary data.</text>
</comment>
<gene>
    <name evidence="3" type="ORF">D3273_06450</name>
</gene>
<dbReference type="InterPro" id="IPR055592">
    <property type="entry name" value="DUF7168"/>
</dbReference>
<feature type="domain" description="DUF2786" evidence="1">
    <location>
        <begin position="8"/>
        <end position="46"/>
    </location>
</feature>
<keyword evidence="4" id="KW-1185">Reference proteome</keyword>
<dbReference type="Proteomes" id="UP000290759">
    <property type="component" value="Unassembled WGS sequence"/>
</dbReference>
<reference evidence="3 4" key="2">
    <citation type="submission" date="2019-02" db="EMBL/GenBank/DDBJ databases">
        <title>'Lichenibacterium ramalinii' gen. nov. sp. nov., 'Lichenibacterium minor' gen. nov. sp. nov.</title>
        <authorList>
            <person name="Pankratov T."/>
        </authorList>
    </citation>
    <scope>NUCLEOTIDE SEQUENCE [LARGE SCALE GENOMIC DNA]</scope>
    <source>
        <strain evidence="3 4">RmlP026</strain>
    </source>
</reference>
<dbReference type="Pfam" id="PF23771">
    <property type="entry name" value="DUF7168"/>
    <property type="match status" value="1"/>
</dbReference>
<dbReference type="AlphaFoldDB" id="A0A4V1RUY0"/>
<accession>A0A4V1RUY0</accession>
<dbReference type="Pfam" id="PF10979">
    <property type="entry name" value="DUF2786"/>
    <property type="match status" value="1"/>
</dbReference>
<dbReference type="OrthoDB" id="7259266at2"/>
<evidence type="ECO:0000313" key="3">
    <source>
        <dbReference type="EMBL" id="RYC32724.1"/>
    </source>
</evidence>
<dbReference type="EMBL" id="QYBB01000005">
    <property type="protein sequence ID" value="RYC32724.1"/>
    <property type="molecule type" value="Genomic_DNA"/>
</dbReference>
<dbReference type="RefSeq" id="WP_129224692.1">
    <property type="nucleotide sequence ID" value="NZ_QYBB01000005.1"/>
</dbReference>
<feature type="domain" description="DUF7168" evidence="2">
    <location>
        <begin position="64"/>
        <end position="170"/>
    </location>
</feature>
<evidence type="ECO:0000313" key="4">
    <source>
        <dbReference type="Proteomes" id="UP000290759"/>
    </source>
</evidence>
<proteinExistence type="predicted"/>
<dbReference type="InterPro" id="IPR024498">
    <property type="entry name" value="DUF2786"/>
</dbReference>
<evidence type="ECO:0000259" key="2">
    <source>
        <dbReference type="Pfam" id="PF23771"/>
    </source>
</evidence>
<sequence length="230" mass="24796">MSNDRDRLRARIAALLAKTVQNGCTEGEALSAAAKVAELLDRHALSLTDVEIRDSPCEERAFASRHRKRVPLDSCIGAIAAFCDCRVWRQKGTDGAATHVFFGLPEDAAAARDLADTVDGAVRAELGRYKTSRDYARFDTRDRHMVNASFVLGMVTGIADKLDALKAARDARHRGTGRDLAVVKSSAVDEAFDRLGLTMVEGQGGPRRFIAEGAYEAGSAAGTEFEAAPR</sequence>
<protein>
    <submittedName>
        <fullName evidence="3">DUF2786 domain-containing protein</fullName>
    </submittedName>
</protein>
<organism evidence="3 4">
    <name type="scientific">Lichenibacterium minor</name>
    <dbReference type="NCBI Taxonomy" id="2316528"/>
    <lineage>
        <taxon>Bacteria</taxon>
        <taxon>Pseudomonadati</taxon>
        <taxon>Pseudomonadota</taxon>
        <taxon>Alphaproteobacteria</taxon>
        <taxon>Hyphomicrobiales</taxon>
        <taxon>Lichenihabitantaceae</taxon>
        <taxon>Lichenibacterium</taxon>
    </lineage>
</organism>